<dbReference type="EMBL" id="DVOH01000025">
    <property type="protein sequence ID" value="HIV00225.1"/>
    <property type="molecule type" value="Genomic_DNA"/>
</dbReference>
<keyword evidence="2 5" id="KW-0689">Ribosomal protein</keyword>
<dbReference type="CDD" id="cd05797">
    <property type="entry name" value="Ribosomal_L10"/>
    <property type="match status" value="1"/>
</dbReference>
<dbReference type="Gene3D" id="3.30.70.1730">
    <property type="match status" value="1"/>
</dbReference>
<dbReference type="Gene3D" id="6.10.250.290">
    <property type="match status" value="1"/>
</dbReference>
<dbReference type="InterPro" id="IPR047865">
    <property type="entry name" value="Ribosomal_uL10_bac_type"/>
</dbReference>
<evidence type="ECO:0000256" key="3">
    <source>
        <dbReference type="ARBA" id="ARBA00023274"/>
    </source>
</evidence>
<dbReference type="GO" id="GO:0070180">
    <property type="term" value="F:large ribosomal subunit rRNA binding"/>
    <property type="evidence" value="ECO:0007669"/>
    <property type="project" value="UniProtKB-UniRule"/>
</dbReference>
<accession>A0A9D1NC09</accession>
<dbReference type="Proteomes" id="UP000886891">
    <property type="component" value="Unassembled WGS sequence"/>
</dbReference>
<dbReference type="PROSITE" id="PS01109">
    <property type="entry name" value="RIBOSOMAL_L10"/>
    <property type="match status" value="1"/>
</dbReference>
<keyword evidence="5" id="KW-0694">RNA-binding</keyword>
<comment type="subunit">
    <text evidence="5">Part of the ribosomal stalk of the 50S ribosomal subunit. The N-terminus interacts with L11 and the large rRNA to form the base of the stalk. The C-terminus forms an elongated spine to which L12 dimers bind in a sequential fashion forming a multimeric L10(L12)X complex.</text>
</comment>
<dbReference type="HAMAP" id="MF_00362">
    <property type="entry name" value="Ribosomal_uL10"/>
    <property type="match status" value="1"/>
</dbReference>
<comment type="similarity">
    <text evidence="1 5">Belongs to the universal ribosomal protein uL10 family.</text>
</comment>
<evidence type="ECO:0000256" key="5">
    <source>
        <dbReference type="HAMAP-Rule" id="MF_00362"/>
    </source>
</evidence>
<comment type="caution">
    <text evidence="6">The sequence shown here is derived from an EMBL/GenBank/DDBJ whole genome shotgun (WGS) entry which is preliminary data.</text>
</comment>
<dbReference type="PANTHER" id="PTHR11560">
    <property type="entry name" value="39S RIBOSOMAL PROTEIN L10, MITOCHONDRIAL"/>
    <property type="match status" value="1"/>
</dbReference>
<evidence type="ECO:0000256" key="1">
    <source>
        <dbReference type="ARBA" id="ARBA00008889"/>
    </source>
</evidence>
<sequence>MSQAIREQKEKQVAEIKAMLTEAKSFVLIDYKGLTVAQDTELRNAFRKAGVKYHVMKNRLVKIALNDMGYTQFDEALNGPTAVAMGIDDIAAPAKITAEKATAFKKMAIKCGMVDGLYLDEAGCKVLATLPSREVLIAMLLGMLQAPIASFARAINAIAEKQQA</sequence>
<dbReference type="InterPro" id="IPR002363">
    <property type="entry name" value="Ribosomal_uL10_CS_bac"/>
</dbReference>
<dbReference type="NCBIfam" id="NF000955">
    <property type="entry name" value="PRK00099.1-1"/>
    <property type="match status" value="1"/>
</dbReference>
<dbReference type="GO" id="GO:0006412">
    <property type="term" value="P:translation"/>
    <property type="evidence" value="ECO:0007669"/>
    <property type="project" value="UniProtKB-UniRule"/>
</dbReference>
<dbReference type="AlphaFoldDB" id="A0A9D1NC09"/>
<organism evidence="6 7">
    <name type="scientific">Candidatus Stercoripulliclostridium merdipullorum</name>
    <dbReference type="NCBI Taxonomy" id="2840952"/>
    <lineage>
        <taxon>Bacteria</taxon>
        <taxon>Bacillati</taxon>
        <taxon>Bacillota</taxon>
        <taxon>Clostridia</taxon>
        <taxon>Eubacteriales</taxon>
        <taxon>Candidatus Stercoripulliclostridium</taxon>
    </lineage>
</organism>
<dbReference type="GO" id="GO:0003735">
    <property type="term" value="F:structural constituent of ribosome"/>
    <property type="evidence" value="ECO:0007669"/>
    <property type="project" value="InterPro"/>
</dbReference>
<reference evidence="6" key="1">
    <citation type="submission" date="2020-10" db="EMBL/GenBank/DDBJ databases">
        <authorList>
            <person name="Gilroy R."/>
        </authorList>
    </citation>
    <scope>NUCLEOTIDE SEQUENCE</scope>
    <source>
        <strain evidence="6">23406</strain>
    </source>
</reference>
<dbReference type="SUPFAM" id="SSF160369">
    <property type="entry name" value="Ribosomal protein L10-like"/>
    <property type="match status" value="1"/>
</dbReference>
<name>A0A9D1NC09_9FIRM</name>
<evidence type="ECO:0000313" key="6">
    <source>
        <dbReference type="EMBL" id="HIV00225.1"/>
    </source>
</evidence>
<protein>
    <recommendedName>
        <fullName evidence="4 5">Large ribosomal subunit protein uL10</fullName>
    </recommendedName>
</protein>
<keyword evidence="3 5" id="KW-0687">Ribonucleoprotein</keyword>
<dbReference type="InterPro" id="IPR001790">
    <property type="entry name" value="Ribosomal_uL10"/>
</dbReference>
<dbReference type="GO" id="GO:0015934">
    <property type="term" value="C:large ribosomal subunit"/>
    <property type="evidence" value="ECO:0007669"/>
    <property type="project" value="InterPro"/>
</dbReference>
<dbReference type="InterPro" id="IPR043141">
    <property type="entry name" value="Ribosomal_uL10-like_sf"/>
</dbReference>
<evidence type="ECO:0000256" key="2">
    <source>
        <dbReference type="ARBA" id="ARBA00022980"/>
    </source>
</evidence>
<proteinExistence type="inferred from homology"/>
<evidence type="ECO:0000313" key="7">
    <source>
        <dbReference type="Proteomes" id="UP000886891"/>
    </source>
</evidence>
<gene>
    <name evidence="5" type="primary">rplJ</name>
    <name evidence="6" type="ORF">IAB14_03810</name>
</gene>
<dbReference type="InterPro" id="IPR022973">
    <property type="entry name" value="Ribosomal_uL10_bac"/>
</dbReference>
<evidence type="ECO:0000256" key="4">
    <source>
        <dbReference type="ARBA" id="ARBA00035202"/>
    </source>
</evidence>
<keyword evidence="5" id="KW-0699">rRNA-binding</keyword>
<reference evidence="6" key="2">
    <citation type="journal article" date="2021" name="PeerJ">
        <title>Extensive microbial diversity within the chicken gut microbiome revealed by metagenomics and culture.</title>
        <authorList>
            <person name="Gilroy R."/>
            <person name="Ravi A."/>
            <person name="Getino M."/>
            <person name="Pursley I."/>
            <person name="Horton D.L."/>
            <person name="Alikhan N.F."/>
            <person name="Baker D."/>
            <person name="Gharbi K."/>
            <person name="Hall N."/>
            <person name="Watson M."/>
            <person name="Adriaenssens E.M."/>
            <person name="Foster-Nyarko E."/>
            <person name="Jarju S."/>
            <person name="Secka A."/>
            <person name="Antonio M."/>
            <person name="Oren A."/>
            <person name="Chaudhuri R.R."/>
            <person name="La Ragione R."/>
            <person name="Hildebrand F."/>
            <person name="Pallen M.J."/>
        </authorList>
    </citation>
    <scope>NUCLEOTIDE SEQUENCE</scope>
    <source>
        <strain evidence="6">23406</strain>
    </source>
</reference>
<comment type="function">
    <text evidence="5">Forms part of the ribosomal stalk, playing a central role in the interaction of the ribosome with GTP-bound translation factors.</text>
</comment>
<dbReference type="Pfam" id="PF00466">
    <property type="entry name" value="Ribosomal_L10"/>
    <property type="match status" value="1"/>
</dbReference>